<comment type="caution">
    <text evidence="1">The sequence shown here is derived from an EMBL/GenBank/DDBJ whole genome shotgun (WGS) entry which is preliminary data.</text>
</comment>
<gene>
    <name evidence="1" type="ORF">Alo02nite_86690</name>
</gene>
<evidence type="ECO:0000313" key="1">
    <source>
        <dbReference type="EMBL" id="GIE45771.1"/>
    </source>
</evidence>
<dbReference type="EMBL" id="BOMP01000173">
    <property type="protein sequence ID" value="GIE45771.1"/>
    <property type="molecule type" value="Genomic_DNA"/>
</dbReference>
<evidence type="ECO:0000313" key="2">
    <source>
        <dbReference type="Proteomes" id="UP000631312"/>
    </source>
</evidence>
<proteinExistence type="predicted"/>
<keyword evidence="2" id="KW-1185">Reference proteome</keyword>
<sequence>MTLEPTGIPLQACSCRSGRLGVFDCAVRAPDRDQAGLEELPVAEETLNGLPVAAATAVGWVMARQLPEGRASRSSATLVHGSSVAASSIRMAINHGRIEVDALPSRTVSGVGAGEVGEDRW</sequence>
<name>A0ABQ4AXL5_9ACTN</name>
<protein>
    <submittedName>
        <fullName evidence="1">Uncharacterized protein</fullName>
    </submittedName>
</protein>
<reference evidence="1 2" key="1">
    <citation type="submission" date="2021-01" db="EMBL/GenBank/DDBJ databases">
        <title>Whole genome shotgun sequence of Actinoplanes lobatus NBRC 12513.</title>
        <authorList>
            <person name="Komaki H."/>
            <person name="Tamura T."/>
        </authorList>
    </citation>
    <scope>NUCLEOTIDE SEQUENCE [LARGE SCALE GENOMIC DNA]</scope>
    <source>
        <strain evidence="1 2">NBRC 12513</strain>
    </source>
</reference>
<organism evidence="1 2">
    <name type="scientific">Actinoplanes lobatus</name>
    <dbReference type="NCBI Taxonomy" id="113568"/>
    <lineage>
        <taxon>Bacteria</taxon>
        <taxon>Bacillati</taxon>
        <taxon>Actinomycetota</taxon>
        <taxon>Actinomycetes</taxon>
        <taxon>Micromonosporales</taxon>
        <taxon>Micromonosporaceae</taxon>
        <taxon>Actinoplanes</taxon>
    </lineage>
</organism>
<dbReference type="Proteomes" id="UP000631312">
    <property type="component" value="Unassembled WGS sequence"/>
</dbReference>
<accession>A0ABQ4AXL5</accession>